<dbReference type="AlphaFoldDB" id="A0A562WES8"/>
<dbReference type="Proteomes" id="UP000319728">
    <property type="component" value="Unassembled WGS sequence"/>
</dbReference>
<reference evidence="2 3" key="1">
    <citation type="submission" date="2019-07" db="EMBL/GenBank/DDBJ databases">
        <title>R&amp;d 2014.</title>
        <authorList>
            <person name="Klenk H.-P."/>
        </authorList>
    </citation>
    <scope>NUCLEOTIDE SEQUENCE [LARGE SCALE GENOMIC DNA]</scope>
    <source>
        <strain evidence="2 3">DSM 43912</strain>
    </source>
</reference>
<dbReference type="EMBL" id="VLLP01000001">
    <property type="protein sequence ID" value="TWJ28782.1"/>
    <property type="molecule type" value="Genomic_DNA"/>
</dbReference>
<gene>
    <name evidence="2" type="ORF">JD81_02288</name>
</gene>
<comment type="caution">
    <text evidence="2">The sequence shown here is derived from an EMBL/GenBank/DDBJ whole genome shotgun (WGS) entry which is preliminary data.</text>
</comment>
<accession>A0A562WES8</accession>
<evidence type="ECO:0000313" key="3">
    <source>
        <dbReference type="Proteomes" id="UP000319728"/>
    </source>
</evidence>
<evidence type="ECO:0000259" key="1">
    <source>
        <dbReference type="Pfam" id="PF04738"/>
    </source>
</evidence>
<sequence length="886" mass="97760">MRRSYELERPFVVRVAGLPWSVLAAGVQRDSWARIQQLLDLDDAIAGRADELSEALYEVIGRLHFAAVKPRLVALRRTLYARRPPRPADWPGDLRDQLPEHVVDDVEALLLLLRQRAELSRALREVLTAEARRSMSALRDAAAVPALQRGLIQASPSLAAQSRRWVVGHLDRPRPRLLLGLAKYVSRAAAKTSPYSTFTSIALGDWSTGGAPLRIPVDGPLRCVPELDRLMLGQVVERLLAAPGAVGALPVRLNPSAVRDAGTVTFLGPRPGEAIHSVPLGRSLALCLDVVAAEPGRILDDLVALVAEKSGKEPAEVRPFLERLLHLGLLEAQQPVADQAPDPEAQLADWYDTIAAAGRAAPRSDDGETVPDTGRSTVAAQLRRLHETLHANDEPTDLAAHDRRQRLLGEMVAGVGHALGLPWQPDDRLRKAAFHENAVLVGRAQAALPAWEPVFDDLNVVRRWLGLHDRMLPVRIALDAYCATRFPDRPEINLTELHACLQRDLAAGDSTADWSRFLQLGRPLAAEDLDRAREPRLRRLAELRRRSMAIFAEAERDGTTVVVAPERLAALTATWPTWVTAPPSVSCYLQPRPTGQGLRAVVNVISGGHGRGRGRWRRLAGSLGPTNHVVEMDTDAPAVAELSGTFGVAMNLREPTAPWEIDYPFTNSDRPVAQRIPFGELVVRRNSQSGLRELGWPPLRVPILPAHTGLMADPLMPPAARFMFAAFGQSFFLHPQFPIVTVGEQRTEGVVRQPRIEVGRLTLQRARWTVPASQIPVRQPGEHDADYLVRLARWLREKGIPSRSYIRTVTEDGPWQTRVFDKGRKPMYVDVANPWLLSVLEHLCSSESGSVTFEEALPDPLSPVGADGDPRVTEMIVELSERRLHV</sequence>
<dbReference type="RefSeq" id="WP_145817304.1">
    <property type="nucleotide sequence ID" value="NZ_AP023438.1"/>
</dbReference>
<dbReference type="Pfam" id="PF04738">
    <property type="entry name" value="Lant_dehydr_N"/>
    <property type="match status" value="1"/>
</dbReference>
<evidence type="ECO:0000313" key="2">
    <source>
        <dbReference type="EMBL" id="TWJ28782.1"/>
    </source>
</evidence>
<dbReference type="OrthoDB" id="2442707at2"/>
<feature type="domain" description="Lantibiotic dehydratase N-terminal" evidence="1">
    <location>
        <begin position="145"/>
        <end position="414"/>
    </location>
</feature>
<protein>
    <submittedName>
        <fullName evidence="2">Lantibiotic biosynthesis dehydratase-like protein</fullName>
    </submittedName>
</protein>
<organism evidence="2 3">
    <name type="scientific">Micromonospora sagamiensis</name>
    <dbReference type="NCBI Taxonomy" id="47875"/>
    <lineage>
        <taxon>Bacteria</taxon>
        <taxon>Bacillati</taxon>
        <taxon>Actinomycetota</taxon>
        <taxon>Actinomycetes</taxon>
        <taxon>Micromonosporales</taxon>
        <taxon>Micromonosporaceae</taxon>
        <taxon>Micromonospora</taxon>
    </lineage>
</organism>
<name>A0A562WES8_9ACTN</name>
<proteinExistence type="predicted"/>
<dbReference type="InterPro" id="IPR006827">
    <property type="entry name" value="Lant_deHydtase_N"/>
</dbReference>
<keyword evidence="3" id="KW-1185">Reference proteome</keyword>